<feature type="region of interest" description="Disordered" evidence="1">
    <location>
        <begin position="97"/>
        <end position="186"/>
    </location>
</feature>
<gene>
    <name evidence="2" type="ORF">P7K49_012309</name>
</gene>
<feature type="compositionally biased region" description="Polar residues" evidence="1">
    <location>
        <begin position="121"/>
        <end position="131"/>
    </location>
</feature>
<evidence type="ECO:0000313" key="3">
    <source>
        <dbReference type="Proteomes" id="UP001266305"/>
    </source>
</evidence>
<proteinExistence type="predicted"/>
<reference evidence="2 3" key="1">
    <citation type="submission" date="2023-05" db="EMBL/GenBank/DDBJ databases">
        <title>B98-5 Cell Line De Novo Hybrid Assembly: An Optical Mapping Approach.</title>
        <authorList>
            <person name="Kananen K."/>
            <person name="Auerbach J.A."/>
            <person name="Kautto E."/>
            <person name="Blachly J.S."/>
        </authorList>
    </citation>
    <scope>NUCLEOTIDE SEQUENCE [LARGE SCALE GENOMIC DNA]</scope>
    <source>
        <strain evidence="2">B95-8</strain>
        <tissue evidence="2">Cell line</tissue>
    </source>
</reference>
<comment type="caution">
    <text evidence="2">The sequence shown here is derived from an EMBL/GenBank/DDBJ whole genome shotgun (WGS) entry which is preliminary data.</text>
</comment>
<sequence length="217" mass="23610">MQRQFLDPTLWERDHQTRPLKAEVTMPVIKSSHETPLYKVDSLPASSQAQSLPERRWPRRARASLALGTERSSSCAAHPALAEHVPAAALGLDIEGGTHWRPASADPSGSDPDSEAAPSRCSGSEAAQPSGAQHRVPRAVPSSPRDPYSRAPAFARSERFAFPRQRLTPPHVTAPLPCWGKGSGRGHVDIQRERASLPDLLGRRRDVAPPVSRVRNG</sequence>
<dbReference type="Proteomes" id="UP001266305">
    <property type="component" value="Unassembled WGS sequence"/>
</dbReference>
<dbReference type="EMBL" id="JASSZA010000005">
    <property type="protein sequence ID" value="KAK2112562.1"/>
    <property type="molecule type" value="Genomic_DNA"/>
</dbReference>
<evidence type="ECO:0000313" key="2">
    <source>
        <dbReference type="EMBL" id="KAK2112562.1"/>
    </source>
</evidence>
<feature type="region of interest" description="Disordered" evidence="1">
    <location>
        <begin position="40"/>
        <end position="73"/>
    </location>
</feature>
<feature type="compositionally biased region" description="Low complexity" evidence="1">
    <location>
        <begin position="102"/>
        <end position="119"/>
    </location>
</feature>
<feature type="compositionally biased region" description="Basic and acidic residues" evidence="1">
    <location>
        <begin position="10"/>
        <end position="21"/>
    </location>
</feature>
<evidence type="ECO:0000256" key="1">
    <source>
        <dbReference type="SAM" id="MobiDB-lite"/>
    </source>
</evidence>
<organism evidence="2 3">
    <name type="scientific">Saguinus oedipus</name>
    <name type="common">Cotton-top tamarin</name>
    <name type="synonym">Oedipomidas oedipus</name>
    <dbReference type="NCBI Taxonomy" id="9490"/>
    <lineage>
        <taxon>Eukaryota</taxon>
        <taxon>Metazoa</taxon>
        <taxon>Chordata</taxon>
        <taxon>Craniata</taxon>
        <taxon>Vertebrata</taxon>
        <taxon>Euteleostomi</taxon>
        <taxon>Mammalia</taxon>
        <taxon>Eutheria</taxon>
        <taxon>Euarchontoglires</taxon>
        <taxon>Primates</taxon>
        <taxon>Haplorrhini</taxon>
        <taxon>Platyrrhini</taxon>
        <taxon>Cebidae</taxon>
        <taxon>Callitrichinae</taxon>
        <taxon>Saguinus</taxon>
    </lineage>
</organism>
<protein>
    <submittedName>
        <fullName evidence="2">Uncharacterized protein</fullName>
    </submittedName>
</protein>
<accession>A0ABQ9VT63</accession>
<keyword evidence="3" id="KW-1185">Reference proteome</keyword>
<feature type="region of interest" description="Disordered" evidence="1">
    <location>
        <begin position="1"/>
        <end position="27"/>
    </location>
</feature>
<name>A0ABQ9VT63_SAGOE</name>